<evidence type="ECO:0000259" key="9">
    <source>
        <dbReference type="PROSITE" id="PS51192"/>
    </source>
</evidence>
<dbReference type="EMBL" id="FMIA01000002">
    <property type="protein sequence ID" value="SCL63709.1"/>
    <property type="molecule type" value="Genomic_DNA"/>
</dbReference>
<evidence type="ECO:0000256" key="1">
    <source>
        <dbReference type="ARBA" id="ARBA00005446"/>
    </source>
</evidence>
<gene>
    <name evidence="11" type="ORF">GA0070617_5277</name>
</gene>
<dbReference type="RefSeq" id="WP_091444254.1">
    <property type="nucleotide sequence ID" value="NZ_BMMJ01000007.1"/>
</dbReference>
<evidence type="ECO:0000313" key="11">
    <source>
        <dbReference type="EMBL" id="SCL63709.1"/>
    </source>
</evidence>
<dbReference type="SMART" id="SM00490">
    <property type="entry name" value="HELICc"/>
    <property type="match status" value="1"/>
</dbReference>
<accession>A0A1C6VBK2</accession>
<dbReference type="SMART" id="SM00487">
    <property type="entry name" value="DEXDc"/>
    <property type="match status" value="1"/>
</dbReference>
<keyword evidence="4" id="KW-0238">DNA-binding</keyword>
<dbReference type="PANTHER" id="PTHR13710:SF105">
    <property type="entry name" value="ATP-DEPENDENT DNA HELICASE Q1"/>
    <property type="match status" value="1"/>
</dbReference>
<sequence>MSVDRTAVRERAEAVLRRLAGEHARLREDQWRAIEALVVDRRRVLCVQRTGWGKSAVYFVATALLRATDGAGGYGPTVIVSPLLALMRNQVEAAARAGIRARTINSANLDEWDEITGEIHAGAVDVLLISPERLNNPDFRDSVLPRLAATTGLLVVDEAHCVSDWGHDFRPDYRRLRTFLGRLPERTPVLATTATANARVTADVAEQLGTEPTTDTETTARTGTRPTTGTEPSGGTEPATGTGPATGTEADGGRGGRPDVLVLRGSLDRESLRLGVLDLPSPAHRLAWLADHLDRLPGSGIVYTLTVAAAQETAEFLRSRGWSVASYTGQADDADRRAAEQDLLDNKIKALVATSALGMGFDKPDLGFVVHLGAPPSPIAYYQQVGRAGRAVAHAEVLLLPGVEDAAIWRYFASLAFPPEEQVRAVLAALHPDRPLSTQALEPIVDLRRTRLELMLKVLDVDGAVRRVRGGWLATGEPWVYDEARLRRVAQARTAEQQAMREYAATPGCRLRYLRECLDDAEAADCGRCDRCAEPLFTPAVSDTALTAARTFLGRPGVDLPPKKLWPTGLDAVGVPLKGRIPPGEQALPGRAVGRLSDLGWGGRLRGLLGPDAADGPVPDDVAAAVVEVLKAWAHGDDRWSARPVGVVAVGSRRRPTLVGSLAERIASVGRLPLLGQVAPVGPPTGTGPRGNSAQRVRALHDAFTVDAELAAALAGLDGPVLLVDDLADTGWTLTLVARLLRQAGAPGVLPLTLAVAG</sequence>
<protein>
    <recommendedName>
        <fullName evidence="7">DNA 3'-5' helicase</fullName>
        <ecNumber evidence="7">5.6.2.4</ecNumber>
    </recommendedName>
</protein>
<dbReference type="GO" id="GO:0005737">
    <property type="term" value="C:cytoplasm"/>
    <property type="evidence" value="ECO:0007669"/>
    <property type="project" value="TreeGrafter"/>
</dbReference>
<feature type="domain" description="Helicase C-terminal" evidence="10">
    <location>
        <begin position="288"/>
        <end position="442"/>
    </location>
</feature>
<dbReference type="GO" id="GO:0006281">
    <property type="term" value="P:DNA repair"/>
    <property type="evidence" value="ECO:0007669"/>
    <property type="project" value="TreeGrafter"/>
</dbReference>
<feature type="domain" description="Helicase ATP-binding" evidence="9">
    <location>
        <begin position="35"/>
        <end position="214"/>
    </location>
</feature>
<dbReference type="Pfam" id="PF00270">
    <property type="entry name" value="DEAD"/>
    <property type="match status" value="1"/>
</dbReference>
<dbReference type="SUPFAM" id="SSF52540">
    <property type="entry name" value="P-loop containing nucleoside triphosphate hydrolases"/>
    <property type="match status" value="1"/>
</dbReference>
<dbReference type="GO" id="GO:0030894">
    <property type="term" value="C:replisome"/>
    <property type="evidence" value="ECO:0007669"/>
    <property type="project" value="TreeGrafter"/>
</dbReference>
<dbReference type="GO" id="GO:0009378">
    <property type="term" value="F:four-way junction helicase activity"/>
    <property type="evidence" value="ECO:0007669"/>
    <property type="project" value="TreeGrafter"/>
</dbReference>
<keyword evidence="12" id="KW-1185">Reference proteome</keyword>
<dbReference type="InterPro" id="IPR014001">
    <property type="entry name" value="Helicase_ATP-bd"/>
</dbReference>
<feature type="region of interest" description="Disordered" evidence="8">
    <location>
        <begin position="206"/>
        <end position="260"/>
    </location>
</feature>
<evidence type="ECO:0000256" key="2">
    <source>
        <dbReference type="ARBA" id="ARBA00022741"/>
    </source>
</evidence>
<evidence type="ECO:0000259" key="10">
    <source>
        <dbReference type="PROSITE" id="PS51194"/>
    </source>
</evidence>
<dbReference type="Pfam" id="PF00271">
    <property type="entry name" value="Helicase_C"/>
    <property type="match status" value="1"/>
</dbReference>
<dbReference type="GO" id="GO:0006310">
    <property type="term" value="P:DNA recombination"/>
    <property type="evidence" value="ECO:0007669"/>
    <property type="project" value="TreeGrafter"/>
</dbReference>
<evidence type="ECO:0000256" key="5">
    <source>
        <dbReference type="ARBA" id="ARBA00023235"/>
    </source>
</evidence>
<dbReference type="GO" id="GO:0043590">
    <property type="term" value="C:bacterial nucleoid"/>
    <property type="evidence" value="ECO:0007669"/>
    <property type="project" value="TreeGrafter"/>
</dbReference>
<dbReference type="STRING" id="683228.GA0070617_5277"/>
<dbReference type="OrthoDB" id="9760034at2"/>
<keyword evidence="11" id="KW-0347">Helicase</keyword>
<reference evidence="11 12" key="1">
    <citation type="submission" date="2016-06" db="EMBL/GenBank/DDBJ databases">
        <authorList>
            <person name="Kjaerup R.B."/>
            <person name="Dalgaard T.S."/>
            <person name="Juul-Madsen H.R."/>
        </authorList>
    </citation>
    <scope>NUCLEOTIDE SEQUENCE [LARGE SCALE GENOMIC DNA]</scope>
    <source>
        <strain evidence="11 12">DSM 45577</strain>
    </source>
</reference>
<dbReference type="CDD" id="cd06223">
    <property type="entry name" value="PRTases_typeI"/>
    <property type="match status" value="1"/>
</dbReference>
<evidence type="ECO:0000313" key="12">
    <source>
        <dbReference type="Proteomes" id="UP000198937"/>
    </source>
</evidence>
<dbReference type="InterPro" id="IPR001650">
    <property type="entry name" value="Helicase_C-like"/>
</dbReference>
<keyword evidence="2" id="KW-0547">Nucleotide-binding</keyword>
<proteinExistence type="inferred from homology"/>
<dbReference type="SUPFAM" id="SSF53271">
    <property type="entry name" value="PRTase-like"/>
    <property type="match status" value="1"/>
</dbReference>
<evidence type="ECO:0000256" key="4">
    <source>
        <dbReference type="ARBA" id="ARBA00023125"/>
    </source>
</evidence>
<dbReference type="AlphaFoldDB" id="A0A1C6VBK2"/>
<dbReference type="PANTHER" id="PTHR13710">
    <property type="entry name" value="DNA HELICASE RECQ FAMILY MEMBER"/>
    <property type="match status" value="1"/>
</dbReference>
<dbReference type="InterPro" id="IPR000836">
    <property type="entry name" value="PRTase_dom"/>
</dbReference>
<dbReference type="InterPro" id="IPR029057">
    <property type="entry name" value="PRTase-like"/>
</dbReference>
<evidence type="ECO:0000256" key="3">
    <source>
        <dbReference type="ARBA" id="ARBA00022840"/>
    </source>
</evidence>
<name>A0A1C6VBK2_9ACTN</name>
<organism evidence="11 12">
    <name type="scientific">Micromonospora yangpuensis</name>
    <dbReference type="NCBI Taxonomy" id="683228"/>
    <lineage>
        <taxon>Bacteria</taxon>
        <taxon>Bacillati</taxon>
        <taxon>Actinomycetota</taxon>
        <taxon>Actinomycetes</taxon>
        <taxon>Micromonosporales</taxon>
        <taxon>Micromonosporaceae</taxon>
        <taxon>Micromonospora</taxon>
    </lineage>
</organism>
<dbReference type="InterPro" id="IPR027417">
    <property type="entry name" value="P-loop_NTPase"/>
</dbReference>
<feature type="compositionally biased region" description="Low complexity" evidence="8">
    <location>
        <begin position="206"/>
        <end position="249"/>
    </location>
</feature>
<dbReference type="GO" id="GO:0003677">
    <property type="term" value="F:DNA binding"/>
    <property type="evidence" value="ECO:0007669"/>
    <property type="project" value="UniProtKB-KW"/>
</dbReference>
<comment type="catalytic activity">
    <reaction evidence="6">
        <text>Couples ATP hydrolysis with the unwinding of duplex DNA by translocating in the 3'-5' direction.</text>
        <dbReference type="EC" id="5.6.2.4"/>
    </reaction>
</comment>
<dbReference type="Gene3D" id="3.40.50.300">
    <property type="entry name" value="P-loop containing nucleotide triphosphate hydrolases"/>
    <property type="match status" value="2"/>
</dbReference>
<dbReference type="PROSITE" id="PS51192">
    <property type="entry name" value="HELICASE_ATP_BIND_1"/>
    <property type="match status" value="1"/>
</dbReference>
<dbReference type="GO" id="GO:0043138">
    <property type="term" value="F:3'-5' DNA helicase activity"/>
    <property type="evidence" value="ECO:0007669"/>
    <property type="project" value="UniProtKB-EC"/>
</dbReference>
<keyword evidence="11" id="KW-0378">Hydrolase</keyword>
<dbReference type="EC" id="5.6.2.4" evidence="7"/>
<comment type="similarity">
    <text evidence="1">Belongs to the helicase family. RecQ subfamily.</text>
</comment>
<dbReference type="InterPro" id="IPR011545">
    <property type="entry name" value="DEAD/DEAH_box_helicase_dom"/>
</dbReference>
<keyword evidence="5" id="KW-0413">Isomerase</keyword>
<dbReference type="Proteomes" id="UP000198937">
    <property type="component" value="Unassembled WGS sequence"/>
</dbReference>
<dbReference type="PROSITE" id="PS51194">
    <property type="entry name" value="HELICASE_CTER"/>
    <property type="match status" value="1"/>
</dbReference>
<dbReference type="GO" id="GO:0005524">
    <property type="term" value="F:ATP binding"/>
    <property type="evidence" value="ECO:0007669"/>
    <property type="project" value="UniProtKB-KW"/>
</dbReference>
<evidence type="ECO:0000256" key="7">
    <source>
        <dbReference type="ARBA" id="ARBA00034808"/>
    </source>
</evidence>
<evidence type="ECO:0000256" key="6">
    <source>
        <dbReference type="ARBA" id="ARBA00034617"/>
    </source>
</evidence>
<evidence type="ECO:0000256" key="8">
    <source>
        <dbReference type="SAM" id="MobiDB-lite"/>
    </source>
</evidence>
<keyword evidence="3" id="KW-0067">ATP-binding</keyword>